<evidence type="ECO:0000256" key="11">
    <source>
        <dbReference type="PROSITE-ProRule" id="PRU01263"/>
    </source>
</evidence>
<evidence type="ECO:0000256" key="6">
    <source>
        <dbReference type="ARBA" id="ARBA00023015"/>
    </source>
</evidence>
<evidence type="ECO:0000256" key="5">
    <source>
        <dbReference type="ARBA" id="ARBA00022833"/>
    </source>
</evidence>
<name>A0A1E1WNW0_PECGO</name>
<comment type="subcellular location">
    <subcellularLocation>
        <location evidence="1">Nucleus</location>
    </subcellularLocation>
</comment>
<evidence type="ECO:0000259" key="13">
    <source>
        <dbReference type="PROSITE" id="PS50157"/>
    </source>
</evidence>
<evidence type="ECO:0000256" key="8">
    <source>
        <dbReference type="ARBA" id="ARBA00023163"/>
    </source>
</evidence>
<feature type="binding site" evidence="11">
    <location>
        <position position="5"/>
    </location>
    <ligand>
        <name>Zn(2+)</name>
        <dbReference type="ChEBI" id="CHEBI:29105"/>
    </ligand>
</feature>
<feature type="domain" description="C2H2-type" evidence="13">
    <location>
        <begin position="282"/>
        <end position="309"/>
    </location>
</feature>
<dbReference type="PROSITE" id="PS51915">
    <property type="entry name" value="ZAD"/>
    <property type="match status" value="1"/>
</dbReference>
<dbReference type="PROSITE" id="PS00028">
    <property type="entry name" value="ZINC_FINGER_C2H2_1"/>
    <property type="match status" value="6"/>
</dbReference>
<dbReference type="InterPro" id="IPR050636">
    <property type="entry name" value="C2H2-ZF_domain-containing"/>
</dbReference>
<dbReference type="FunFam" id="3.30.160.60:FF:000045">
    <property type="entry name" value="ZFP69 zinc finger protein B"/>
    <property type="match status" value="1"/>
</dbReference>
<keyword evidence="8" id="KW-0804">Transcription</keyword>
<feature type="domain" description="C2H2-type" evidence="13">
    <location>
        <begin position="507"/>
        <end position="535"/>
    </location>
</feature>
<organism evidence="15">
    <name type="scientific">Pectinophora gossypiella</name>
    <name type="common">Cotton pink bollworm</name>
    <name type="synonym">Depressaria gossypiella</name>
    <dbReference type="NCBI Taxonomy" id="13191"/>
    <lineage>
        <taxon>Eukaryota</taxon>
        <taxon>Metazoa</taxon>
        <taxon>Ecdysozoa</taxon>
        <taxon>Arthropoda</taxon>
        <taxon>Hexapoda</taxon>
        <taxon>Insecta</taxon>
        <taxon>Pterygota</taxon>
        <taxon>Neoptera</taxon>
        <taxon>Endopterygota</taxon>
        <taxon>Lepidoptera</taxon>
        <taxon>Glossata</taxon>
        <taxon>Ditrysia</taxon>
        <taxon>Gelechioidea</taxon>
        <taxon>Gelechiidae</taxon>
        <taxon>Apatetrinae</taxon>
        <taxon>Pectinophora</taxon>
    </lineage>
</organism>
<feature type="domain" description="C2H2-type" evidence="13">
    <location>
        <begin position="484"/>
        <end position="506"/>
    </location>
</feature>
<evidence type="ECO:0008006" key="16">
    <source>
        <dbReference type="Google" id="ProtNLM"/>
    </source>
</evidence>
<dbReference type="Gene3D" id="3.40.1800.20">
    <property type="match status" value="1"/>
</dbReference>
<feature type="binding site" evidence="11">
    <location>
        <position position="8"/>
    </location>
    <ligand>
        <name>Zn(2+)</name>
        <dbReference type="ChEBI" id="CHEBI:29105"/>
    </ligand>
</feature>
<feature type="domain" description="C2H2-type" evidence="13">
    <location>
        <begin position="338"/>
        <end position="365"/>
    </location>
</feature>
<dbReference type="FunFam" id="3.30.160.60:FF:002169">
    <property type="entry name" value="Zgc:174573"/>
    <property type="match status" value="1"/>
</dbReference>
<keyword evidence="7" id="KW-0238">DNA-binding</keyword>
<dbReference type="PANTHER" id="PTHR47772">
    <property type="entry name" value="ZINC FINGER PROTEIN 200"/>
    <property type="match status" value="1"/>
</dbReference>
<feature type="domain" description="C2H2-type" evidence="13">
    <location>
        <begin position="205"/>
        <end position="233"/>
    </location>
</feature>
<protein>
    <recommendedName>
        <fullName evidence="16">Protein krueppel</fullName>
    </recommendedName>
</protein>
<accession>A0A1E1WNW0</accession>
<evidence type="ECO:0000256" key="2">
    <source>
        <dbReference type="ARBA" id="ARBA00022723"/>
    </source>
</evidence>
<evidence type="ECO:0000313" key="15">
    <source>
        <dbReference type="EMBL" id="JAT88684.1"/>
    </source>
</evidence>
<keyword evidence="4 10" id="KW-0863">Zinc-finger</keyword>
<dbReference type="SUPFAM" id="SSF57716">
    <property type="entry name" value="Glucocorticoid receptor-like (DNA-binding domain)"/>
    <property type="match status" value="1"/>
</dbReference>
<dbReference type="Pfam" id="PF00096">
    <property type="entry name" value="zf-C2H2"/>
    <property type="match status" value="4"/>
</dbReference>
<sequence length="541" mass="62899">MNYICRLCLSVDYENVHNLFDNSIMLAKIQTCLKLELTKADCLPNLVCVKCIEKVEDIYRFNKIVAQNQNTLYTHMRKGPESLNLFYSSFKNYKYVVPIENINVKLIDAGTKEQLIKIEENNHEEMTVDYLDVNFDYYHNENDNGQKSVEQIKNETKSNIKKQKTKDTRKNITVKIKDEEKETSQSDSDTNNEEDEISKASNYEFKCLTCFEVSENRKALLRHYRTAHKPETTDKDEDIEDFIINEGADKYRCGKCENDKMFTSKAAVVKHLEGAHKQNRPYICNLCGRTYKEIHDIIRHIRAHTNEKLHCSFKCGYSTGYSAALKVHERVHRGDFKYKCEHCGKGFQVKTWYDEHQNIHNGLKPFSCDICGQAFHLKRYVYKHRTKAHPGAVSGPNRFICLSCSKPCDNKTALNEHMFLEHGIVTQFLCDICGNTFSSADNLKSHKLIHLEIKPHNCSTCNKTFSTRDHLKRHQVSHSGERPYVCDDCGRKYSQRSSLMKHMRKHNKCIKCDKKFTQSAQLIKHQKTCQSQTQTETDTST</sequence>
<proteinExistence type="predicted"/>
<dbReference type="Pfam" id="PF07776">
    <property type="entry name" value="zf-AD"/>
    <property type="match status" value="1"/>
</dbReference>
<feature type="region of interest" description="Disordered" evidence="12">
    <location>
        <begin position="155"/>
        <end position="196"/>
    </location>
</feature>
<dbReference type="GO" id="GO:0005634">
    <property type="term" value="C:nucleus"/>
    <property type="evidence" value="ECO:0007669"/>
    <property type="project" value="UniProtKB-SubCell"/>
</dbReference>
<dbReference type="GO" id="GO:0008270">
    <property type="term" value="F:zinc ion binding"/>
    <property type="evidence" value="ECO:0007669"/>
    <property type="project" value="UniProtKB-UniRule"/>
</dbReference>
<keyword evidence="2 11" id="KW-0479">Metal-binding</keyword>
<dbReference type="AlphaFoldDB" id="A0A1E1WNW0"/>
<dbReference type="EMBL" id="GDQN01002370">
    <property type="protein sequence ID" value="JAT88684.1"/>
    <property type="molecule type" value="Transcribed_RNA"/>
</dbReference>
<dbReference type="PANTHER" id="PTHR47772:SF13">
    <property type="entry name" value="GASTRULA ZINC FINGER PROTEIN XLCGF49.1-LIKE-RELATED"/>
    <property type="match status" value="1"/>
</dbReference>
<dbReference type="Gene3D" id="3.30.160.60">
    <property type="entry name" value="Classic Zinc Finger"/>
    <property type="match status" value="7"/>
</dbReference>
<dbReference type="InterPro" id="IPR013087">
    <property type="entry name" value="Znf_C2H2_type"/>
</dbReference>
<dbReference type="GO" id="GO:0003677">
    <property type="term" value="F:DNA binding"/>
    <property type="evidence" value="ECO:0007669"/>
    <property type="project" value="UniProtKB-KW"/>
</dbReference>
<evidence type="ECO:0000256" key="10">
    <source>
        <dbReference type="PROSITE-ProRule" id="PRU00042"/>
    </source>
</evidence>
<feature type="binding site" evidence="11">
    <location>
        <position position="51"/>
    </location>
    <ligand>
        <name>Zn(2+)</name>
        <dbReference type="ChEBI" id="CHEBI:29105"/>
    </ligand>
</feature>
<evidence type="ECO:0000256" key="7">
    <source>
        <dbReference type="ARBA" id="ARBA00023125"/>
    </source>
</evidence>
<dbReference type="InterPro" id="IPR012934">
    <property type="entry name" value="Znf_AD"/>
</dbReference>
<keyword evidence="6" id="KW-0805">Transcription regulation</keyword>
<feature type="domain" description="C2H2-type" evidence="13">
    <location>
        <begin position="251"/>
        <end position="281"/>
    </location>
</feature>
<feature type="domain" description="C2H2-type" evidence="13">
    <location>
        <begin position="428"/>
        <end position="455"/>
    </location>
</feature>
<evidence type="ECO:0000256" key="12">
    <source>
        <dbReference type="SAM" id="MobiDB-lite"/>
    </source>
</evidence>
<feature type="domain" description="C2H2-type" evidence="13">
    <location>
        <begin position="366"/>
        <end position="394"/>
    </location>
</feature>
<keyword evidence="5 11" id="KW-0862">Zinc</keyword>
<feature type="domain" description="ZAD" evidence="14">
    <location>
        <begin position="3"/>
        <end position="75"/>
    </location>
</feature>
<dbReference type="PROSITE" id="PS50157">
    <property type="entry name" value="ZINC_FINGER_C2H2_2"/>
    <property type="match status" value="10"/>
</dbReference>
<evidence type="ECO:0000259" key="14">
    <source>
        <dbReference type="PROSITE" id="PS51915"/>
    </source>
</evidence>
<feature type="domain" description="C2H2-type" evidence="13">
    <location>
        <begin position="456"/>
        <end position="483"/>
    </location>
</feature>
<feature type="binding site" evidence="11">
    <location>
        <position position="48"/>
    </location>
    <ligand>
        <name>Zn(2+)</name>
        <dbReference type="ChEBI" id="CHEBI:29105"/>
    </ligand>
</feature>
<dbReference type="OrthoDB" id="3437960at2759"/>
<feature type="compositionally biased region" description="Basic and acidic residues" evidence="12">
    <location>
        <begin position="165"/>
        <end position="184"/>
    </location>
</feature>
<evidence type="ECO:0000256" key="3">
    <source>
        <dbReference type="ARBA" id="ARBA00022737"/>
    </source>
</evidence>
<dbReference type="SMART" id="SM00355">
    <property type="entry name" value="ZnF_C2H2"/>
    <property type="match status" value="11"/>
</dbReference>
<dbReference type="SUPFAM" id="SSF57667">
    <property type="entry name" value="beta-beta-alpha zinc fingers"/>
    <property type="match status" value="5"/>
</dbReference>
<dbReference type="InterPro" id="IPR036236">
    <property type="entry name" value="Znf_C2H2_sf"/>
</dbReference>
<feature type="domain" description="C2H2-type" evidence="13">
    <location>
        <begin position="309"/>
        <end position="337"/>
    </location>
</feature>
<keyword evidence="3" id="KW-0677">Repeat</keyword>
<evidence type="ECO:0000256" key="1">
    <source>
        <dbReference type="ARBA" id="ARBA00004123"/>
    </source>
</evidence>
<evidence type="ECO:0000256" key="9">
    <source>
        <dbReference type="ARBA" id="ARBA00023242"/>
    </source>
</evidence>
<dbReference type="SMART" id="SM00868">
    <property type="entry name" value="zf-AD"/>
    <property type="match status" value="1"/>
</dbReference>
<reference evidence="15" key="1">
    <citation type="submission" date="2015-09" db="EMBL/GenBank/DDBJ databases">
        <title>De novo assembly of Pectinophora gossypiella (Pink Bollworm) gut transcriptome.</title>
        <authorList>
            <person name="Tassone E.E."/>
        </authorList>
    </citation>
    <scope>NUCLEOTIDE SEQUENCE</scope>
</reference>
<dbReference type="Pfam" id="PF13912">
    <property type="entry name" value="zf-C2H2_6"/>
    <property type="match status" value="1"/>
</dbReference>
<gene>
    <name evidence="15" type="ORF">g.11801</name>
</gene>
<keyword evidence="9" id="KW-0539">Nucleus</keyword>
<evidence type="ECO:0000256" key="4">
    <source>
        <dbReference type="ARBA" id="ARBA00022771"/>
    </source>
</evidence>